<gene>
    <name evidence="2" type="ORF">LTR36_007176</name>
</gene>
<dbReference type="AlphaFoldDB" id="A0AAV9JAZ9"/>
<feature type="compositionally biased region" description="Basic residues" evidence="1">
    <location>
        <begin position="46"/>
        <end position="66"/>
    </location>
</feature>
<keyword evidence="3" id="KW-1185">Reference proteome</keyword>
<dbReference type="PANTHER" id="PTHR42085">
    <property type="entry name" value="F-BOX DOMAIN-CONTAINING PROTEIN"/>
    <property type="match status" value="1"/>
</dbReference>
<accession>A0AAV9JAZ9</accession>
<evidence type="ECO:0000313" key="2">
    <source>
        <dbReference type="EMBL" id="KAK4541976.1"/>
    </source>
</evidence>
<dbReference type="PANTHER" id="PTHR42085:SF1">
    <property type="entry name" value="F-BOX DOMAIN-CONTAINING PROTEIN"/>
    <property type="match status" value="1"/>
</dbReference>
<evidence type="ECO:0000313" key="3">
    <source>
        <dbReference type="Proteomes" id="UP001324427"/>
    </source>
</evidence>
<organism evidence="2 3">
    <name type="scientific">Oleoguttula mirabilis</name>
    <dbReference type="NCBI Taxonomy" id="1507867"/>
    <lineage>
        <taxon>Eukaryota</taxon>
        <taxon>Fungi</taxon>
        <taxon>Dikarya</taxon>
        <taxon>Ascomycota</taxon>
        <taxon>Pezizomycotina</taxon>
        <taxon>Dothideomycetes</taxon>
        <taxon>Dothideomycetidae</taxon>
        <taxon>Mycosphaerellales</taxon>
        <taxon>Teratosphaeriaceae</taxon>
        <taxon>Oleoguttula</taxon>
    </lineage>
</organism>
<dbReference type="Proteomes" id="UP001324427">
    <property type="component" value="Unassembled WGS sequence"/>
</dbReference>
<feature type="region of interest" description="Disordered" evidence="1">
    <location>
        <begin position="1"/>
        <end position="74"/>
    </location>
</feature>
<comment type="caution">
    <text evidence="2">The sequence shown here is derived from an EMBL/GenBank/DDBJ whole genome shotgun (WGS) entry which is preliminary data.</text>
</comment>
<sequence>MAPRALTAQLRPKQGSVASARVKKQPAASRKSRAQDHASRPARGASKPHAKRTTKTPAAPKKKKNKPSNLPSPLLSLPAELRNEIYALALTPAPTSSLDLSKPKLKEPGLLRACKQTRAEAEPIFYTSTAFSGTIRNLDFTIVNHRIRHIHSLGIQTLAPIHLRIVGQYRQRWTLKPLLPFVQVLAATGMQLRAHPGKDMFSRGNVFEHSFEGMEMGAKAFAEGWGGERLEDEFVQWADDREARRQVWCGEGGK</sequence>
<dbReference type="InterPro" id="IPR038883">
    <property type="entry name" value="AN11006-like"/>
</dbReference>
<dbReference type="EMBL" id="JAVFHQ010000046">
    <property type="protein sequence ID" value="KAK4541976.1"/>
    <property type="molecule type" value="Genomic_DNA"/>
</dbReference>
<proteinExistence type="predicted"/>
<name>A0AAV9JAZ9_9PEZI</name>
<reference evidence="2 3" key="1">
    <citation type="submission" date="2021-11" db="EMBL/GenBank/DDBJ databases">
        <title>Black yeast isolated from Biological Soil Crust.</title>
        <authorList>
            <person name="Kurbessoian T."/>
        </authorList>
    </citation>
    <scope>NUCLEOTIDE SEQUENCE [LARGE SCALE GENOMIC DNA]</scope>
    <source>
        <strain evidence="2 3">CCFEE 5522</strain>
    </source>
</reference>
<evidence type="ECO:0000256" key="1">
    <source>
        <dbReference type="SAM" id="MobiDB-lite"/>
    </source>
</evidence>
<protein>
    <submittedName>
        <fullName evidence="2">Uncharacterized protein</fullName>
    </submittedName>
</protein>